<dbReference type="EC" id="2.1.1.264" evidence="5"/>
<dbReference type="Gene3D" id="3.30.750.80">
    <property type="entry name" value="RNA methyltransferase domain (HRMD) like"/>
    <property type="match status" value="1"/>
</dbReference>
<evidence type="ECO:0000313" key="5">
    <source>
        <dbReference type="EMBL" id="VAW89781.1"/>
    </source>
</evidence>
<keyword evidence="3" id="KW-0949">S-adenosyl-L-methionine</keyword>
<evidence type="ECO:0000259" key="4">
    <source>
        <dbReference type="Pfam" id="PF10672"/>
    </source>
</evidence>
<gene>
    <name evidence="5" type="ORF">MNBD_GAMMA18-2473</name>
</gene>
<reference evidence="5" key="1">
    <citation type="submission" date="2018-06" db="EMBL/GenBank/DDBJ databases">
        <authorList>
            <person name="Zhirakovskaya E."/>
        </authorList>
    </citation>
    <scope>NUCLEOTIDE SEQUENCE</scope>
</reference>
<sequence>RRLASWVRREKVSCYRLYDADLPEYALAIDLYQGDKLWVNVQEYQAPASIDPAKAAQRLRDALHSIKAVLEIENSQLFLKQRRKQKGSAQYERYDQKEQFHTVVEEPVKCLVNLSDYLDSGLFLDHRLTRKMIGEMSRGKRFLNLFAYTGVATLHAVAGGASETLTIDMSNTYIEWAKRNMELNGLTSKQHQLIQANCLEWIKQEIKQGTKYDLIFLDPPSFSNSKRMEQTFDVLRDHAALLNEVSQLLHDDGILIFSNNNRKFKMDHGALPTLAITDITAQTIPEDFKRNQKIHNCWRITHKGTA</sequence>
<dbReference type="InterPro" id="IPR019614">
    <property type="entry name" value="SAM-dep_methyl-trfase"/>
</dbReference>
<dbReference type="Pfam" id="PF10672">
    <property type="entry name" value="Methyltrans_SAM"/>
    <property type="match status" value="1"/>
</dbReference>
<evidence type="ECO:0000256" key="3">
    <source>
        <dbReference type="ARBA" id="ARBA00022691"/>
    </source>
</evidence>
<keyword evidence="2 5" id="KW-0808">Transferase</keyword>
<accession>A0A3B0ZDY1</accession>
<dbReference type="NCBIfam" id="NF008748">
    <property type="entry name" value="PRK11783.1"/>
    <property type="match status" value="1"/>
</dbReference>
<evidence type="ECO:0000256" key="1">
    <source>
        <dbReference type="ARBA" id="ARBA00022603"/>
    </source>
</evidence>
<feature type="non-terminal residue" evidence="5">
    <location>
        <position position="1"/>
    </location>
</feature>
<dbReference type="GO" id="GO:0052915">
    <property type="term" value="F:23S rRNA (guanine(2445)-N(2))-methyltransferase activity"/>
    <property type="evidence" value="ECO:0007669"/>
    <property type="project" value="UniProtKB-EC"/>
</dbReference>
<dbReference type="PANTHER" id="PTHR43042">
    <property type="entry name" value="SAM-DEPENDENT METHYLTRANSFERASE"/>
    <property type="match status" value="1"/>
</dbReference>
<feature type="domain" description="S-adenosylmethionine-dependent methyltransferase" evidence="4">
    <location>
        <begin position="28"/>
        <end position="261"/>
    </location>
</feature>
<dbReference type="EC" id="2.1.1.173" evidence="5"/>
<keyword evidence="1 5" id="KW-0489">Methyltransferase</keyword>
<dbReference type="SUPFAM" id="SSF53335">
    <property type="entry name" value="S-adenosyl-L-methionine-dependent methyltransferases"/>
    <property type="match status" value="1"/>
</dbReference>
<evidence type="ECO:0000256" key="2">
    <source>
        <dbReference type="ARBA" id="ARBA00022679"/>
    </source>
</evidence>
<dbReference type="InterPro" id="IPR029063">
    <property type="entry name" value="SAM-dependent_MTases_sf"/>
</dbReference>
<proteinExistence type="predicted"/>
<dbReference type="PANTHER" id="PTHR43042:SF3">
    <property type="entry name" value="RIBOSOMAL RNA LARGE SUBUNIT METHYLTRANSFERASE YWBD-RELATED"/>
    <property type="match status" value="1"/>
</dbReference>
<dbReference type="EMBL" id="UOFP01000291">
    <property type="protein sequence ID" value="VAW89781.1"/>
    <property type="molecule type" value="Genomic_DNA"/>
</dbReference>
<protein>
    <submittedName>
        <fullName evidence="5">23S rRNA (Guanine(2445)-N(2))-methyltransferase / 23S rRNA (Guanine(2069)-N(7))-methyltransferase</fullName>
        <ecNumber evidence="5">2.1.1.173</ecNumber>
        <ecNumber evidence="5">2.1.1.264</ecNumber>
    </submittedName>
</protein>
<dbReference type="Gene3D" id="3.40.50.150">
    <property type="entry name" value="Vaccinia Virus protein VP39"/>
    <property type="match status" value="1"/>
</dbReference>
<dbReference type="AlphaFoldDB" id="A0A3B0ZDY1"/>
<dbReference type="CDD" id="cd02440">
    <property type="entry name" value="AdoMet_MTases"/>
    <property type="match status" value="1"/>
</dbReference>
<organism evidence="5">
    <name type="scientific">hydrothermal vent metagenome</name>
    <dbReference type="NCBI Taxonomy" id="652676"/>
    <lineage>
        <taxon>unclassified sequences</taxon>
        <taxon>metagenomes</taxon>
        <taxon>ecological metagenomes</taxon>
    </lineage>
</organism>
<name>A0A3B0ZDY1_9ZZZZ</name>